<comment type="catalytic activity">
    <reaction evidence="20">
        <text>S-nitroso-L-cysteinyl-[GAPDH] + L-cysteinyl-[protein] = L-cysteinyl-[GAPDH] + S-nitroso-L-cysteinyl-[protein]</text>
        <dbReference type="Rhea" id="RHEA:66684"/>
        <dbReference type="Rhea" id="RHEA-COMP:10131"/>
        <dbReference type="Rhea" id="RHEA-COMP:17089"/>
        <dbReference type="Rhea" id="RHEA-COMP:17090"/>
        <dbReference type="Rhea" id="RHEA-COMP:17091"/>
        <dbReference type="ChEBI" id="CHEBI:29950"/>
        <dbReference type="ChEBI" id="CHEBI:149494"/>
    </reaction>
    <physiologicalReaction direction="left-to-right" evidence="20">
        <dbReference type="Rhea" id="RHEA:66685"/>
    </physiologicalReaction>
</comment>
<evidence type="ECO:0000256" key="15">
    <source>
        <dbReference type="ARBA" id="ARBA00023212"/>
    </source>
</evidence>
<protein>
    <recommendedName>
        <fullName evidence="6">glyceraldehyde-3-phosphate dehydrogenase (phosphorylating)</fullName>
        <ecNumber evidence="6">1.2.1.12</ecNumber>
    </recommendedName>
    <alternativeName>
        <fullName evidence="17">Peptidyl-cysteine S-nitrosylase GAPDH</fullName>
    </alternativeName>
</protein>
<evidence type="ECO:0000256" key="11">
    <source>
        <dbReference type="ARBA" id="ARBA00022845"/>
    </source>
</evidence>
<dbReference type="Gene3D" id="3.30.360.10">
    <property type="entry name" value="Dihydrodipicolinate Reductase, domain 2"/>
    <property type="match status" value="1"/>
</dbReference>
<dbReference type="STRING" id="13616.ENSMODP00000047442"/>
<dbReference type="InterPro" id="IPR020831">
    <property type="entry name" value="GlycerAld/Erythrose_P_DH"/>
</dbReference>
<feature type="domain" description="Glyceraldehyde 3-phosphate dehydrogenase catalytic" evidence="21">
    <location>
        <begin position="23"/>
        <end position="66"/>
    </location>
</feature>
<dbReference type="PANTHER" id="PTHR10836:SF111">
    <property type="entry name" value="GLYCERALDEHYDE-3-PHOSPHATE DEHYDROGENASE"/>
    <property type="match status" value="1"/>
</dbReference>
<evidence type="ECO:0000256" key="7">
    <source>
        <dbReference type="ARBA" id="ARBA00022490"/>
    </source>
</evidence>
<keyword evidence="12" id="KW-0560">Oxidoreductase</keyword>
<dbReference type="InParanoid" id="A0A5F8GIY9"/>
<dbReference type="GO" id="GO:0006417">
    <property type="term" value="P:regulation of translation"/>
    <property type="evidence" value="ECO:0007669"/>
    <property type="project" value="UniProtKB-KW"/>
</dbReference>
<organism evidence="22 23">
    <name type="scientific">Monodelphis domestica</name>
    <name type="common">Gray short-tailed opossum</name>
    <dbReference type="NCBI Taxonomy" id="13616"/>
    <lineage>
        <taxon>Eukaryota</taxon>
        <taxon>Metazoa</taxon>
        <taxon>Chordata</taxon>
        <taxon>Craniata</taxon>
        <taxon>Vertebrata</taxon>
        <taxon>Euteleostomi</taxon>
        <taxon>Mammalia</taxon>
        <taxon>Metatheria</taxon>
        <taxon>Didelphimorphia</taxon>
        <taxon>Didelphidae</taxon>
        <taxon>Monodelphis</taxon>
    </lineage>
</organism>
<keyword evidence="13" id="KW-0520">NAD</keyword>
<evidence type="ECO:0000256" key="19">
    <source>
        <dbReference type="ARBA" id="ARBA00047698"/>
    </source>
</evidence>
<evidence type="ECO:0000256" key="1">
    <source>
        <dbReference type="ARBA" id="ARBA00004123"/>
    </source>
</evidence>
<evidence type="ECO:0000313" key="23">
    <source>
        <dbReference type="Proteomes" id="UP000002280"/>
    </source>
</evidence>
<comment type="catalytic activity">
    <reaction evidence="19">
        <text>D-glyceraldehyde 3-phosphate + phosphate + NAD(+) = (2R)-3-phospho-glyceroyl phosphate + NADH + H(+)</text>
        <dbReference type="Rhea" id="RHEA:10300"/>
        <dbReference type="ChEBI" id="CHEBI:15378"/>
        <dbReference type="ChEBI" id="CHEBI:43474"/>
        <dbReference type="ChEBI" id="CHEBI:57540"/>
        <dbReference type="ChEBI" id="CHEBI:57604"/>
        <dbReference type="ChEBI" id="CHEBI:57945"/>
        <dbReference type="ChEBI" id="CHEBI:59776"/>
        <dbReference type="EC" id="1.2.1.12"/>
    </reaction>
</comment>
<keyword evidence="23" id="KW-1185">Reference proteome</keyword>
<comment type="subcellular location">
    <subcellularLocation>
        <location evidence="2">Cytoplasm</location>
        <location evidence="2">Cytoskeleton</location>
    </subcellularLocation>
    <subcellularLocation>
        <location evidence="3">Cytoplasm</location>
        <location evidence="3">Cytosol</location>
    </subcellularLocation>
    <subcellularLocation>
        <location evidence="1">Nucleus</location>
    </subcellularLocation>
</comment>
<keyword evidence="11" id="KW-0810">Translation regulation</keyword>
<dbReference type="SUPFAM" id="SSF55347">
    <property type="entry name" value="Glyceraldehyde-3-phosphate dehydrogenase-like, C-terminal domain"/>
    <property type="match status" value="1"/>
</dbReference>
<evidence type="ECO:0000256" key="6">
    <source>
        <dbReference type="ARBA" id="ARBA00013119"/>
    </source>
</evidence>
<name>A0A5F8GIY9_MONDO</name>
<evidence type="ECO:0000256" key="4">
    <source>
        <dbReference type="ARBA" id="ARBA00004869"/>
    </source>
</evidence>
<dbReference type="InterPro" id="IPR020829">
    <property type="entry name" value="GlycerAld_3-P_DH_cat"/>
</dbReference>
<accession>A0A5F8GIY9</accession>
<dbReference type="GO" id="GO:0016740">
    <property type="term" value="F:transferase activity"/>
    <property type="evidence" value="ECO:0007669"/>
    <property type="project" value="UniProtKB-KW"/>
</dbReference>
<evidence type="ECO:0000256" key="10">
    <source>
        <dbReference type="ARBA" id="ARBA00022799"/>
    </source>
</evidence>
<dbReference type="GO" id="GO:0006915">
    <property type="term" value="P:apoptotic process"/>
    <property type="evidence" value="ECO:0007669"/>
    <property type="project" value="UniProtKB-KW"/>
</dbReference>
<evidence type="ECO:0000256" key="3">
    <source>
        <dbReference type="ARBA" id="ARBA00004514"/>
    </source>
</evidence>
<dbReference type="AlphaFoldDB" id="A0A5F8GIY9"/>
<comment type="similarity">
    <text evidence="5">Belongs to the glyceraldehyde-3-phosphate dehydrogenase family.</text>
</comment>
<evidence type="ECO:0000256" key="9">
    <source>
        <dbReference type="ARBA" id="ARBA00022703"/>
    </source>
</evidence>
<proteinExistence type="inferred from homology"/>
<keyword evidence="8" id="KW-0808">Transferase</keyword>
<evidence type="ECO:0000259" key="21">
    <source>
        <dbReference type="Pfam" id="PF02800"/>
    </source>
</evidence>
<evidence type="ECO:0000256" key="13">
    <source>
        <dbReference type="ARBA" id="ARBA00023027"/>
    </source>
</evidence>
<evidence type="ECO:0000256" key="18">
    <source>
        <dbReference type="ARBA" id="ARBA00046997"/>
    </source>
</evidence>
<evidence type="ECO:0000256" key="20">
    <source>
        <dbReference type="ARBA" id="ARBA00048005"/>
    </source>
</evidence>
<dbReference type="Proteomes" id="UP000002280">
    <property type="component" value="Chromosome 3"/>
</dbReference>
<keyword evidence="7" id="KW-0963">Cytoplasm</keyword>
<keyword evidence="15" id="KW-0206">Cytoskeleton</keyword>
<evidence type="ECO:0000256" key="14">
    <source>
        <dbReference type="ARBA" id="ARBA00023152"/>
    </source>
</evidence>
<dbReference type="InterPro" id="IPR020830">
    <property type="entry name" value="GlycerAld_3-P_DH_AS"/>
</dbReference>
<keyword evidence="10" id="KW-0702">S-nitrosylation</keyword>
<evidence type="ECO:0000256" key="5">
    <source>
        <dbReference type="ARBA" id="ARBA00007406"/>
    </source>
</evidence>
<evidence type="ECO:0000256" key="17">
    <source>
        <dbReference type="ARBA" id="ARBA00031890"/>
    </source>
</evidence>
<keyword evidence="14" id="KW-0324">Glycolysis</keyword>
<evidence type="ECO:0000313" key="22">
    <source>
        <dbReference type="Ensembl" id="ENSMODP00000047442.1"/>
    </source>
</evidence>
<dbReference type="GO" id="GO:0006096">
    <property type="term" value="P:glycolytic process"/>
    <property type="evidence" value="ECO:0007669"/>
    <property type="project" value="UniProtKB-KW"/>
</dbReference>
<reference evidence="22" key="3">
    <citation type="submission" date="2025-09" db="UniProtKB">
        <authorList>
            <consortium name="Ensembl"/>
        </authorList>
    </citation>
    <scope>IDENTIFICATION</scope>
</reference>
<evidence type="ECO:0000256" key="16">
    <source>
        <dbReference type="ARBA" id="ARBA00023242"/>
    </source>
</evidence>
<evidence type="ECO:0000256" key="12">
    <source>
        <dbReference type="ARBA" id="ARBA00023002"/>
    </source>
</evidence>
<dbReference type="Pfam" id="PF02800">
    <property type="entry name" value="Gp_dh_C"/>
    <property type="match status" value="1"/>
</dbReference>
<comment type="pathway">
    <text evidence="4">Carbohydrate degradation; glycolysis; pyruvate from D-glyceraldehyde 3-phosphate: step 1/5.</text>
</comment>
<sequence length="89" mass="9704">SMEKPLPSSRRGIPNASCTTNCLAPLAKVIRDNFGIVEGLMTTIHAITTTQKTVDGPSGKLWHDGHVLPRISSLLPLVLPRLWARSYLS</sequence>
<dbReference type="EC" id="1.2.1.12" evidence="6"/>
<reference evidence="22 23" key="1">
    <citation type="journal article" date="2007" name="Nature">
        <title>Genome of the marsupial Monodelphis domestica reveals innovation in non-coding sequences.</title>
        <authorList>
            <person name="Mikkelsen T.S."/>
            <person name="Wakefield M.J."/>
            <person name="Aken B."/>
            <person name="Amemiya C.T."/>
            <person name="Chang J.L."/>
            <person name="Duke S."/>
            <person name="Garber M."/>
            <person name="Gentles A.J."/>
            <person name="Goodstadt L."/>
            <person name="Heger A."/>
            <person name="Jurka J."/>
            <person name="Kamal M."/>
            <person name="Mauceli E."/>
            <person name="Searle S.M."/>
            <person name="Sharpe T."/>
            <person name="Baker M.L."/>
            <person name="Batzer M.A."/>
            <person name="Benos P.V."/>
            <person name="Belov K."/>
            <person name="Clamp M."/>
            <person name="Cook A."/>
            <person name="Cuff J."/>
            <person name="Das R."/>
            <person name="Davidow L."/>
            <person name="Deakin J.E."/>
            <person name="Fazzari M.J."/>
            <person name="Glass J.L."/>
            <person name="Grabherr M."/>
            <person name="Greally J.M."/>
            <person name="Gu W."/>
            <person name="Hore T.A."/>
            <person name="Huttley G.A."/>
            <person name="Kleber M."/>
            <person name="Jirtle R.L."/>
            <person name="Koina E."/>
            <person name="Lee J.T."/>
            <person name="Mahony S."/>
            <person name="Marra M.A."/>
            <person name="Miller R.D."/>
            <person name="Nicholls R.D."/>
            <person name="Oda M."/>
            <person name="Papenfuss A.T."/>
            <person name="Parra Z.E."/>
            <person name="Pollock D.D."/>
            <person name="Ray D.A."/>
            <person name="Schein J.E."/>
            <person name="Speed T.P."/>
            <person name="Thompson K."/>
            <person name="VandeBerg J.L."/>
            <person name="Wade C.M."/>
            <person name="Walker J.A."/>
            <person name="Waters P.D."/>
            <person name="Webber C."/>
            <person name="Weidman J.R."/>
            <person name="Xie X."/>
            <person name="Zody M.C."/>
            <person name="Baldwin J."/>
            <person name="Abdouelleil A."/>
            <person name="Abdulkadir J."/>
            <person name="Abebe A."/>
            <person name="Abera B."/>
            <person name="Abreu J."/>
            <person name="Acer S.C."/>
            <person name="Aftuck L."/>
            <person name="Alexander A."/>
            <person name="An P."/>
            <person name="Anderson E."/>
            <person name="Anderson S."/>
            <person name="Arachi H."/>
            <person name="Azer M."/>
            <person name="Bachantsang P."/>
            <person name="Barry A."/>
            <person name="Bayul T."/>
            <person name="Berlin A."/>
            <person name="Bessette D."/>
            <person name="Bloom T."/>
            <person name="Bloom T."/>
            <person name="Boguslavskiy L."/>
            <person name="Bonnet C."/>
            <person name="Boukhgalter B."/>
            <person name="Bourzgui I."/>
            <person name="Brown A."/>
            <person name="Cahill P."/>
            <person name="Channer S."/>
            <person name="Cheshatsang Y."/>
            <person name="Chuda L."/>
            <person name="Citroen M."/>
            <person name="Collymore A."/>
            <person name="Cooke P."/>
            <person name="Costello M."/>
            <person name="D'Aco K."/>
            <person name="Daza R."/>
            <person name="De Haan G."/>
            <person name="DeGray S."/>
            <person name="DeMaso C."/>
            <person name="Dhargay N."/>
            <person name="Dooley K."/>
            <person name="Dooley E."/>
            <person name="Doricent M."/>
            <person name="Dorje P."/>
            <person name="Dorjee K."/>
            <person name="Dupes A."/>
            <person name="Elong R."/>
            <person name="Falk J."/>
            <person name="Farina A."/>
            <person name="Faro S."/>
            <person name="Ferguson D."/>
            <person name="Fisher S."/>
            <person name="Foley C.D."/>
            <person name="Franke A."/>
            <person name="Friedrich D."/>
            <person name="Gadbois L."/>
            <person name="Gearin G."/>
            <person name="Gearin C.R."/>
            <person name="Giannoukos G."/>
            <person name="Goode T."/>
            <person name="Graham J."/>
            <person name="Grandbois E."/>
            <person name="Grewal S."/>
            <person name="Gyaltsen K."/>
            <person name="Hafez N."/>
            <person name="Hagos B."/>
            <person name="Hall J."/>
            <person name="Henson C."/>
            <person name="Hollinger A."/>
            <person name="Honan T."/>
            <person name="Huard M.D."/>
            <person name="Hughes L."/>
            <person name="Hurhula B."/>
            <person name="Husby M.E."/>
            <person name="Kamat A."/>
            <person name="Kanga B."/>
            <person name="Kashin S."/>
            <person name="Khazanovich D."/>
            <person name="Kisner P."/>
            <person name="Lance K."/>
            <person name="Lara M."/>
            <person name="Lee W."/>
            <person name="Lennon N."/>
            <person name="Letendre F."/>
            <person name="LeVine R."/>
            <person name="Lipovsky A."/>
            <person name="Liu X."/>
            <person name="Liu J."/>
            <person name="Liu S."/>
            <person name="Lokyitsang T."/>
            <person name="Lokyitsang Y."/>
            <person name="Lubonja R."/>
            <person name="Lui A."/>
            <person name="MacDonald P."/>
            <person name="Magnisalis V."/>
            <person name="Maru K."/>
            <person name="Matthews C."/>
            <person name="McCusker W."/>
            <person name="McDonough S."/>
            <person name="Mehta T."/>
            <person name="Meldrim J."/>
            <person name="Meneus L."/>
            <person name="Mihai O."/>
            <person name="Mihalev A."/>
            <person name="Mihova T."/>
            <person name="Mittelman R."/>
            <person name="Mlenga V."/>
            <person name="Montmayeur A."/>
            <person name="Mulrain L."/>
            <person name="Navidi A."/>
            <person name="Naylor J."/>
            <person name="Negash T."/>
            <person name="Nguyen T."/>
            <person name="Nguyen N."/>
            <person name="Nicol R."/>
            <person name="Norbu C."/>
            <person name="Norbu N."/>
            <person name="Novod N."/>
            <person name="O'Neill B."/>
            <person name="Osman S."/>
            <person name="Markiewicz E."/>
            <person name="Oyono O.L."/>
            <person name="Patti C."/>
            <person name="Phunkhang P."/>
            <person name="Pierre F."/>
            <person name="Priest M."/>
            <person name="Raghuraman S."/>
            <person name="Rege F."/>
            <person name="Reyes R."/>
            <person name="Rise C."/>
            <person name="Rogov P."/>
            <person name="Ross K."/>
            <person name="Ryan E."/>
            <person name="Settipalli S."/>
            <person name="Shea T."/>
            <person name="Sherpa N."/>
            <person name="Shi L."/>
            <person name="Shih D."/>
            <person name="Sparrow T."/>
            <person name="Spaulding J."/>
            <person name="Stalker J."/>
            <person name="Stange-Thomann N."/>
            <person name="Stavropoulos S."/>
            <person name="Stone C."/>
            <person name="Strader C."/>
            <person name="Tesfaye S."/>
            <person name="Thomson T."/>
            <person name="Thoulutsang Y."/>
            <person name="Thoulutsang D."/>
            <person name="Topham K."/>
            <person name="Topping I."/>
            <person name="Tsamla T."/>
            <person name="Vassiliev H."/>
            <person name="Vo A."/>
            <person name="Wangchuk T."/>
            <person name="Wangdi T."/>
            <person name="Weiand M."/>
            <person name="Wilkinson J."/>
            <person name="Wilson A."/>
            <person name="Yadav S."/>
            <person name="Young G."/>
            <person name="Yu Q."/>
            <person name="Zembek L."/>
            <person name="Zhong D."/>
            <person name="Zimmer A."/>
            <person name="Zwirko Z."/>
            <person name="Jaffe D.B."/>
            <person name="Alvarez P."/>
            <person name="Brockman W."/>
            <person name="Butler J."/>
            <person name="Chin C."/>
            <person name="Gnerre S."/>
            <person name="MacCallum I."/>
            <person name="Graves J.A."/>
            <person name="Ponting C.P."/>
            <person name="Breen M."/>
            <person name="Samollow P.B."/>
            <person name="Lander E.S."/>
            <person name="Lindblad-Toh K."/>
        </authorList>
    </citation>
    <scope>NUCLEOTIDE SEQUENCE [LARGE SCALE GENOMIC DNA]</scope>
</reference>
<comment type="subunit">
    <text evidence="18">Homotetramer. Interacts with TPPP; the interaction is direct. Interacts (when S-nitrosylated) with SIAH1; leading to nuclear translocation. Interacts with RILPL1/GOSPEL, leading to prevent the interaction between GAPDH and SIAH1 and prevent nuclear translocation. Interacts with CHP1; the interaction increases the binding of CHP1 with microtubules. Associates with microtubules. Interacts with EIF1AD, USP25, PRKCI and WARS1. Interacts with phosphorylated RPL13A; inhibited by oxidatively-modified low-densitity lipoprotein (LDL(ox)). Component of the GAIT complex. Interacts with FKBP6; leading to inhibit GAPDH catalytic activity. Interacts with TRAF2, promoting TRAF2 ubiquitination. Interacts with TRAF3, promoting TRAF3 ubiquitination.</text>
</comment>
<dbReference type="PANTHER" id="PTHR10836">
    <property type="entry name" value="GLYCERALDEHYDE 3-PHOSPHATE DEHYDROGENASE"/>
    <property type="match status" value="1"/>
</dbReference>
<dbReference type="Ensembl" id="ENSMODT00000082898.1">
    <property type="protein sequence ID" value="ENSMODP00000047442.1"/>
    <property type="gene ID" value="ENSMODG00000044310.1"/>
</dbReference>
<dbReference type="GO" id="GO:0005856">
    <property type="term" value="C:cytoskeleton"/>
    <property type="evidence" value="ECO:0007669"/>
    <property type="project" value="UniProtKB-SubCell"/>
</dbReference>
<dbReference type="PRINTS" id="PR00078">
    <property type="entry name" value="G3PDHDRGNASE"/>
</dbReference>
<dbReference type="Bgee" id="ENSMODG00000044310">
    <property type="expression patterns" value="Expressed in skeletal muscle tissue and 9 other cell types or tissues"/>
</dbReference>
<dbReference type="PROSITE" id="PS00071">
    <property type="entry name" value="GAPDH"/>
    <property type="match status" value="1"/>
</dbReference>
<evidence type="ECO:0000256" key="2">
    <source>
        <dbReference type="ARBA" id="ARBA00004245"/>
    </source>
</evidence>
<reference evidence="22" key="2">
    <citation type="submission" date="2025-08" db="UniProtKB">
        <authorList>
            <consortium name="Ensembl"/>
        </authorList>
    </citation>
    <scope>IDENTIFICATION</scope>
</reference>
<dbReference type="GeneTree" id="ENSGT00940000153298"/>
<dbReference type="GO" id="GO:0004365">
    <property type="term" value="F:glyceraldehyde-3-phosphate dehydrogenase (NAD+) (phosphorylating) activity"/>
    <property type="evidence" value="ECO:0007669"/>
    <property type="project" value="UniProtKB-EC"/>
</dbReference>
<keyword evidence="9" id="KW-0053">Apoptosis</keyword>
<keyword evidence="16" id="KW-0539">Nucleus</keyword>
<evidence type="ECO:0000256" key="8">
    <source>
        <dbReference type="ARBA" id="ARBA00022679"/>
    </source>
</evidence>
<dbReference type="GO" id="GO:0005634">
    <property type="term" value="C:nucleus"/>
    <property type="evidence" value="ECO:0007669"/>
    <property type="project" value="UniProtKB-SubCell"/>
</dbReference>
<dbReference type="GO" id="GO:0005829">
    <property type="term" value="C:cytosol"/>
    <property type="evidence" value="ECO:0007669"/>
    <property type="project" value="UniProtKB-SubCell"/>
</dbReference>